<accession>A0A3M7SAS4</accession>
<keyword evidence="3" id="KW-1185">Reference proteome</keyword>
<reference evidence="2 3" key="1">
    <citation type="journal article" date="2018" name="Sci. Rep.">
        <title>Genomic signatures of local adaptation to the degree of environmental predictability in rotifers.</title>
        <authorList>
            <person name="Franch-Gras L."/>
            <person name="Hahn C."/>
            <person name="Garcia-Roger E.M."/>
            <person name="Carmona M.J."/>
            <person name="Serra M."/>
            <person name="Gomez A."/>
        </authorList>
    </citation>
    <scope>NUCLEOTIDE SEQUENCE [LARGE SCALE GENOMIC DNA]</scope>
    <source>
        <strain evidence="2">HYR1</strain>
    </source>
</reference>
<dbReference type="Proteomes" id="UP000276133">
    <property type="component" value="Unassembled WGS sequence"/>
</dbReference>
<gene>
    <name evidence="2" type="ORF">BpHYR1_033859</name>
</gene>
<evidence type="ECO:0000256" key="1">
    <source>
        <dbReference type="SAM" id="Phobius"/>
    </source>
</evidence>
<keyword evidence="1" id="KW-1133">Transmembrane helix</keyword>
<proteinExistence type="predicted"/>
<keyword evidence="1" id="KW-0812">Transmembrane</keyword>
<comment type="caution">
    <text evidence="2">The sequence shown here is derived from an EMBL/GenBank/DDBJ whole genome shotgun (WGS) entry which is preliminary data.</text>
</comment>
<feature type="transmembrane region" description="Helical" evidence="1">
    <location>
        <begin position="6"/>
        <end position="26"/>
    </location>
</feature>
<evidence type="ECO:0000313" key="3">
    <source>
        <dbReference type="Proteomes" id="UP000276133"/>
    </source>
</evidence>
<dbReference type="EMBL" id="REGN01001729">
    <property type="protein sequence ID" value="RNA32904.1"/>
    <property type="molecule type" value="Genomic_DNA"/>
</dbReference>
<organism evidence="2 3">
    <name type="scientific">Brachionus plicatilis</name>
    <name type="common">Marine rotifer</name>
    <name type="synonym">Brachionus muelleri</name>
    <dbReference type="NCBI Taxonomy" id="10195"/>
    <lineage>
        <taxon>Eukaryota</taxon>
        <taxon>Metazoa</taxon>
        <taxon>Spiralia</taxon>
        <taxon>Gnathifera</taxon>
        <taxon>Rotifera</taxon>
        <taxon>Eurotatoria</taxon>
        <taxon>Monogononta</taxon>
        <taxon>Pseudotrocha</taxon>
        <taxon>Ploima</taxon>
        <taxon>Brachionidae</taxon>
        <taxon>Brachionus</taxon>
    </lineage>
</organism>
<sequence length="71" mass="8429">MFEWWLWIHGVVGLFIYRICCCSGVYHYPYFSIVDDYVSHGVTCPTVNYHVERVPLRCLQKARVFIVLLLC</sequence>
<dbReference type="AlphaFoldDB" id="A0A3M7SAS4"/>
<evidence type="ECO:0000313" key="2">
    <source>
        <dbReference type="EMBL" id="RNA32904.1"/>
    </source>
</evidence>
<protein>
    <submittedName>
        <fullName evidence="2">Uncharacterized protein</fullName>
    </submittedName>
</protein>
<keyword evidence="1" id="KW-0472">Membrane</keyword>
<name>A0A3M7SAS4_BRAPC</name>